<dbReference type="eggNOG" id="ENOG5030768">
    <property type="taxonomic scope" value="Bacteria"/>
</dbReference>
<name>R2XWF2_9ENTE</name>
<protein>
    <submittedName>
        <fullName evidence="1">Uncharacterized protein</fullName>
    </submittedName>
</protein>
<dbReference type="EMBL" id="AJDQ01000002">
    <property type="protein sequence ID" value="EOI58868.1"/>
    <property type="molecule type" value="Genomic_DNA"/>
</dbReference>
<sequence length="67" mass="7814">MFNSKEKTFHCNNCGKLILTDELVWTKWRFPAKSGSSQLKARKELEFENAPIICETCSKKIIKMSFQ</sequence>
<dbReference type="Proteomes" id="UP000013750">
    <property type="component" value="Unassembled WGS sequence"/>
</dbReference>
<proteinExistence type="predicted"/>
<comment type="caution">
    <text evidence="1">The sequence shown here is derived from an EMBL/GenBank/DDBJ whole genome shotgun (WGS) entry which is preliminary data.</text>
</comment>
<reference evidence="2 4" key="2">
    <citation type="submission" date="2013-03" db="EMBL/GenBank/DDBJ databases">
        <title>The Genome Sequence of Enterococcus gilvus ATCC BAA-350 (PacBio/Illumina hybrid assembly).</title>
        <authorList>
            <consortium name="The Broad Institute Genomics Platform"/>
            <consortium name="The Broad Institute Genome Sequencing Center for Infectious Disease"/>
            <person name="Earl A."/>
            <person name="Russ C."/>
            <person name="Gilmore M."/>
            <person name="Surin D."/>
            <person name="Walker B."/>
            <person name="Young S."/>
            <person name="Zeng Q."/>
            <person name="Gargeya S."/>
            <person name="Fitzgerald M."/>
            <person name="Haas B."/>
            <person name="Abouelleil A."/>
            <person name="Allen A.W."/>
            <person name="Alvarado L."/>
            <person name="Arachchi H.M."/>
            <person name="Berlin A.M."/>
            <person name="Chapman S.B."/>
            <person name="Gainer-Dewar J."/>
            <person name="Goldberg J."/>
            <person name="Griggs A."/>
            <person name="Gujja S."/>
            <person name="Hansen M."/>
            <person name="Howarth C."/>
            <person name="Imamovic A."/>
            <person name="Ireland A."/>
            <person name="Larimer J."/>
            <person name="McCowan C."/>
            <person name="Murphy C."/>
            <person name="Pearson M."/>
            <person name="Poon T.W."/>
            <person name="Priest M."/>
            <person name="Roberts A."/>
            <person name="Saif S."/>
            <person name="Shea T."/>
            <person name="Sisk P."/>
            <person name="Sykes S."/>
            <person name="Wortman J."/>
            <person name="Nusbaum C."/>
            <person name="Birren B."/>
        </authorList>
    </citation>
    <scope>NUCLEOTIDE SEQUENCE [LARGE SCALE GENOMIC DNA]</scope>
    <source>
        <strain evidence="2 4">ATCC BAA-350</strain>
    </source>
</reference>
<dbReference type="OrthoDB" id="2193785at2"/>
<accession>R2XWF2</accession>
<evidence type="ECO:0000313" key="3">
    <source>
        <dbReference type="Proteomes" id="UP000013750"/>
    </source>
</evidence>
<evidence type="ECO:0000313" key="4">
    <source>
        <dbReference type="Proteomes" id="UP000014160"/>
    </source>
</evidence>
<dbReference type="Proteomes" id="UP000014160">
    <property type="component" value="Unassembled WGS sequence"/>
</dbReference>
<dbReference type="RefSeq" id="WP_010778505.1">
    <property type="nucleotide sequence ID" value="NZ_ASWH01000002.1"/>
</dbReference>
<gene>
    <name evidence="2" type="ORF">I592_03393</name>
    <name evidence="1" type="ORF">UKC_00054</name>
</gene>
<reference evidence="1 3" key="1">
    <citation type="submission" date="2013-02" db="EMBL/GenBank/DDBJ databases">
        <title>The Genome Sequence of Enterococcus gilvus ATCC BAA-350.</title>
        <authorList>
            <consortium name="The Broad Institute Genome Sequencing Platform"/>
            <consortium name="The Broad Institute Genome Sequencing Center for Infectious Disease"/>
            <person name="Earl A.M."/>
            <person name="Gilmore M.S."/>
            <person name="Lebreton F."/>
            <person name="Walker B."/>
            <person name="Young S.K."/>
            <person name="Zeng Q."/>
            <person name="Gargeya S."/>
            <person name="Fitzgerald M."/>
            <person name="Haas B."/>
            <person name="Abouelleil A."/>
            <person name="Alvarado L."/>
            <person name="Arachchi H.M."/>
            <person name="Berlin A.M."/>
            <person name="Chapman S.B."/>
            <person name="Dewar J."/>
            <person name="Goldberg J."/>
            <person name="Griggs A."/>
            <person name="Gujja S."/>
            <person name="Hansen M."/>
            <person name="Howarth C."/>
            <person name="Imamovic A."/>
            <person name="Larimer J."/>
            <person name="McCowan C."/>
            <person name="Murphy C."/>
            <person name="Neiman D."/>
            <person name="Pearson M."/>
            <person name="Priest M."/>
            <person name="Roberts A."/>
            <person name="Saif S."/>
            <person name="Shea T."/>
            <person name="Sisk P."/>
            <person name="Sykes S."/>
            <person name="Wortman J."/>
            <person name="Nusbaum C."/>
            <person name="Birren B."/>
        </authorList>
    </citation>
    <scope>NUCLEOTIDE SEQUENCE [LARGE SCALE GENOMIC DNA]</scope>
    <source>
        <strain evidence="1 3">ATCC BAA-350</strain>
    </source>
</reference>
<dbReference type="PATRIC" id="fig|1158614.3.peg.41"/>
<dbReference type="HOGENOM" id="CLU_2769390_0_0_9"/>
<evidence type="ECO:0000313" key="1">
    <source>
        <dbReference type="EMBL" id="EOI58868.1"/>
    </source>
</evidence>
<organism evidence="1 3">
    <name type="scientific">Enterococcus gilvus ATCC BAA-350</name>
    <dbReference type="NCBI Taxonomy" id="1158614"/>
    <lineage>
        <taxon>Bacteria</taxon>
        <taxon>Bacillati</taxon>
        <taxon>Bacillota</taxon>
        <taxon>Bacilli</taxon>
        <taxon>Lactobacillales</taxon>
        <taxon>Enterococcaceae</taxon>
        <taxon>Enterococcus</taxon>
    </lineage>
</organism>
<evidence type="ECO:0000313" key="2">
    <source>
        <dbReference type="EMBL" id="EOW79255.1"/>
    </source>
</evidence>
<keyword evidence="4" id="KW-1185">Reference proteome</keyword>
<dbReference type="EMBL" id="ASWH01000002">
    <property type="protein sequence ID" value="EOW79255.1"/>
    <property type="molecule type" value="Genomic_DNA"/>
</dbReference>
<dbReference type="AlphaFoldDB" id="R2XWF2"/>